<keyword evidence="5" id="KW-1133">Transmembrane helix</keyword>
<dbReference type="AlphaFoldDB" id="H2ZWE1"/>
<dbReference type="GO" id="GO:0016020">
    <property type="term" value="C:membrane"/>
    <property type="evidence" value="ECO:0007669"/>
    <property type="project" value="UniProtKB-SubCell"/>
</dbReference>
<evidence type="ECO:0000313" key="10">
    <source>
        <dbReference type="Ensembl" id="ENSLACP00000001712.1"/>
    </source>
</evidence>
<evidence type="ECO:0000259" key="9">
    <source>
        <dbReference type="Pfam" id="PF20266"/>
    </source>
</evidence>
<dbReference type="Pfam" id="PF20266">
    <property type="entry name" value="Mab-21_C"/>
    <property type="match status" value="1"/>
</dbReference>
<dbReference type="PRINTS" id="PR02107">
    <property type="entry name" value="INOS145TPRIP"/>
</dbReference>
<dbReference type="InterPro" id="IPR026250">
    <property type="entry name" value="ITPRIP-like"/>
</dbReference>
<dbReference type="HOGENOM" id="CLU_025485_2_0_1"/>
<evidence type="ECO:0000256" key="3">
    <source>
        <dbReference type="ARBA" id="ARBA00022692"/>
    </source>
</evidence>
<dbReference type="PANTHER" id="PTHR10656">
    <property type="entry name" value="CELL FATE DETERMINING PROTEIN MAB21-RELATED"/>
    <property type="match status" value="1"/>
</dbReference>
<organism evidence="10 11">
    <name type="scientific">Latimeria chalumnae</name>
    <name type="common">Coelacanth</name>
    <dbReference type="NCBI Taxonomy" id="7897"/>
    <lineage>
        <taxon>Eukaryota</taxon>
        <taxon>Metazoa</taxon>
        <taxon>Chordata</taxon>
        <taxon>Craniata</taxon>
        <taxon>Vertebrata</taxon>
        <taxon>Euteleostomi</taxon>
        <taxon>Coelacanthiformes</taxon>
        <taxon>Coelacanthidae</taxon>
        <taxon>Latimeria</taxon>
    </lineage>
</organism>
<feature type="domain" description="Mab-21-like HhH/H2TH-like" evidence="9">
    <location>
        <begin position="396"/>
        <end position="470"/>
    </location>
</feature>
<evidence type="ECO:0000256" key="6">
    <source>
        <dbReference type="ARBA" id="ARBA00023136"/>
    </source>
</evidence>
<keyword evidence="3" id="KW-0812">Transmembrane</keyword>
<dbReference type="InterPro" id="IPR024810">
    <property type="entry name" value="MAB21L/cGLR"/>
</dbReference>
<dbReference type="Gene3D" id="3.30.460.90">
    <property type="match status" value="1"/>
</dbReference>
<evidence type="ECO:0000256" key="5">
    <source>
        <dbReference type="ARBA" id="ARBA00022989"/>
    </source>
</evidence>
<comment type="subcellular location">
    <subcellularLocation>
        <location evidence="1">Membrane</location>
        <topology evidence="1">Single-pass type I membrane protein</topology>
    </subcellularLocation>
</comment>
<dbReference type="eggNOG" id="ENOG502RX8U">
    <property type="taxonomic scope" value="Eukaryota"/>
</dbReference>
<dbReference type="Proteomes" id="UP000008672">
    <property type="component" value="Unassembled WGS sequence"/>
</dbReference>
<dbReference type="OMA" id="MVCDLYV"/>
<sequence>SPMALLGLIFLVFSGLINQPLLVNEVTETCEMAQRILAQEQLLRAEMARLQEEFDEQNRDVMAIQQEEADMMLEAGELEVVGGGVWWTAVLVSIFLLVECWWQDVHQDPMYDSASEEEEEEREEEEAANRLNALLNSSMLDLFYRTHIQKNIAPDPTRVCEFVESLVDNLVEACRGICYREYDLLMEDCIGIGSMFDRWGCKEKSVYDVLVPLSPPENYSFKLEENLSDIPPDKRGSRRILVQSGCTCQLSVIQGEVLCLVHQKIKLADCYLTGCFLETLLCSDDYLDAKKVQRWFQTMLQKAWGKIRHKYDFELTVRLAAACNIQLEYKSGRRMNIALLPAVRFKDTHVYLVAQPSGMAVWNREPSIYWWECFALYEKRFLKQTAKALPENACHLRCLQVLTFLLERCSKSKPPALHSYHLKTVLMHLLLLCPPVDWQAKHTADRLRDFLKHLGRYLDEKRLSHFLIGNCLLPTKVKLPSEFQNAEPVNLFRHFVLDREAYAQALTEYQEVMSLVNSVIPQCIEGECSESRGI</sequence>
<dbReference type="STRING" id="7897.ENSLACP00000001712"/>
<accession>H2ZWE1</accession>
<reference evidence="11" key="1">
    <citation type="submission" date="2011-08" db="EMBL/GenBank/DDBJ databases">
        <title>The draft genome of Latimeria chalumnae.</title>
        <authorList>
            <person name="Di Palma F."/>
            <person name="Alfoldi J."/>
            <person name="Johnson J."/>
            <person name="Berlin A."/>
            <person name="Gnerre S."/>
            <person name="Jaffe D."/>
            <person name="MacCallum I."/>
            <person name="Young S."/>
            <person name="Walker B.J."/>
            <person name="Lander E."/>
            <person name="Lindblad-Toh K."/>
        </authorList>
    </citation>
    <scope>NUCLEOTIDE SEQUENCE [LARGE SCALE GENOMIC DNA]</scope>
    <source>
        <strain evidence="11">Wild caught</strain>
    </source>
</reference>
<name>H2ZWE1_LATCH</name>
<dbReference type="FunCoup" id="H2ZWE1">
    <property type="interactions" value="225"/>
</dbReference>
<evidence type="ECO:0000256" key="2">
    <source>
        <dbReference type="ARBA" id="ARBA00005554"/>
    </source>
</evidence>
<protein>
    <submittedName>
        <fullName evidence="10">ITPRIP like 1</fullName>
    </submittedName>
</protein>
<dbReference type="PANTHER" id="PTHR10656:SF40">
    <property type="entry name" value="INOSITOL 1,4,5-TRISPHOSPHATE RECEPTOR-INTERACTING PROTEIN-LIKE 1"/>
    <property type="match status" value="1"/>
</dbReference>
<dbReference type="Gene3D" id="1.10.1410.40">
    <property type="match status" value="1"/>
</dbReference>
<keyword evidence="7" id="KW-0175">Coiled coil</keyword>
<keyword evidence="4 8" id="KW-0732">Signal</keyword>
<dbReference type="Ensembl" id="ENSLACT00000001725.1">
    <property type="protein sequence ID" value="ENSLACP00000001712.1"/>
    <property type="gene ID" value="ENSLACG00000001533.1"/>
</dbReference>
<reference evidence="10" key="2">
    <citation type="submission" date="2025-08" db="UniProtKB">
        <authorList>
            <consortium name="Ensembl"/>
        </authorList>
    </citation>
    <scope>IDENTIFICATION</scope>
</reference>
<dbReference type="InterPro" id="IPR046906">
    <property type="entry name" value="Mab-21_HhH/H2TH-like"/>
</dbReference>
<dbReference type="SMART" id="SM01265">
    <property type="entry name" value="Mab-21"/>
    <property type="match status" value="1"/>
</dbReference>
<dbReference type="EMBL" id="AFYH01242931">
    <property type="status" value="NOT_ANNOTATED_CDS"/>
    <property type="molecule type" value="Genomic_DNA"/>
</dbReference>
<evidence type="ECO:0000256" key="7">
    <source>
        <dbReference type="SAM" id="Coils"/>
    </source>
</evidence>
<keyword evidence="6" id="KW-0472">Membrane</keyword>
<gene>
    <name evidence="10" type="primary">ITPRIPL1</name>
</gene>
<comment type="similarity">
    <text evidence="2">Belongs to the ITPRIP family.</text>
</comment>
<evidence type="ECO:0000256" key="4">
    <source>
        <dbReference type="ARBA" id="ARBA00022729"/>
    </source>
</evidence>
<evidence type="ECO:0000256" key="1">
    <source>
        <dbReference type="ARBA" id="ARBA00004479"/>
    </source>
</evidence>
<proteinExistence type="inferred from homology"/>
<keyword evidence="11" id="KW-1185">Reference proteome</keyword>
<dbReference type="GeneTree" id="ENSGT01050000244827"/>
<feature type="coiled-coil region" evidence="7">
    <location>
        <begin position="33"/>
        <end position="67"/>
    </location>
</feature>
<feature type="signal peptide" evidence="8">
    <location>
        <begin position="1"/>
        <end position="18"/>
    </location>
</feature>
<feature type="chain" id="PRO_5003579634" evidence="8">
    <location>
        <begin position="19"/>
        <end position="534"/>
    </location>
</feature>
<reference evidence="10" key="3">
    <citation type="submission" date="2025-09" db="UniProtKB">
        <authorList>
            <consortium name="Ensembl"/>
        </authorList>
    </citation>
    <scope>IDENTIFICATION</scope>
</reference>
<evidence type="ECO:0000256" key="8">
    <source>
        <dbReference type="SAM" id="SignalP"/>
    </source>
</evidence>
<dbReference type="InParanoid" id="H2ZWE1"/>
<evidence type="ECO:0000313" key="11">
    <source>
        <dbReference type="Proteomes" id="UP000008672"/>
    </source>
</evidence>